<evidence type="ECO:0000313" key="3">
    <source>
        <dbReference type="Proteomes" id="UP001597399"/>
    </source>
</evidence>
<organism evidence="2 3">
    <name type="scientific">Sporolactobacillus shoreicorticis</name>
    <dbReference type="NCBI Taxonomy" id="1923877"/>
    <lineage>
        <taxon>Bacteria</taxon>
        <taxon>Bacillati</taxon>
        <taxon>Bacillota</taxon>
        <taxon>Bacilli</taxon>
        <taxon>Bacillales</taxon>
        <taxon>Sporolactobacillaceae</taxon>
        <taxon>Sporolactobacillus</taxon>
    </lineage>
</organism>
<accession>A0ABW5S8E9</accession>
<keyword evidence="3" id="KW-1185">Reference proteome</keyword>
<proteinExistence type="predicted"/>
<evidence type="ECO:0000256" key="1">
    <source>
        <dbReference type="SAM" id="MobiDB-lite"/>
    </source>
</evidence>
<name>A0ABW5S8E9_9BACL</name>
<reference evidence="3" key="1">
    <citation type="journal article" date="2019" name="Int. J. Syst. Evol. Microbiol.">
        <title>The Global Catalogue of Microorganisms (GCM) 10K type strain sequencing project: providing services to taxonomists for standard genome sequencing and annotation.</title>
        <authorList>
            <consortium name="The Broad Institute Genomics Platform"/>
            <consortium name="The Broad Institute Genome Sequencing Center for Infectious Disease"/>
            <person name="Wu L."/>
            <person name="Ma J."/>
        </authorList>
    </citation>
    <scope>NUCLEOTIDE SEQUENCE [LARGE SCALE GENOMIC DNA]</scope>
    <source>
        <strain evidence="3">TISTR 2466</strain>
    </source>
</reference>
<dbReference type="RefSeq" id="WP_290446413.1">
    <property type="nucleotide sequence ID" value="NZ_JAMXWM010000010.1"/>
</dbReference>
<comment type="caution">
    <text evidence="2">The sequence shown here is derived from an EMBL/GenBank/DDBJ whole genome shotgun (WGS) entry which is preliminary data.</text>
</comment>
<dbReference type="EMBL" id="JBHUMQ010000057">
    <property type="protein sequence ID" value="MFD2696085.1"/>
    <property type="molecule type" value="Genomic_DNA"/>
</dbReference>
<protein>
    <submittedName>
        <fullName evidence="2">Uncharacterized protein</fullName>
    </submittedName>
</protein>
<gene>
    <name evidence="2" type="ORF">ACFSUE_20990</name>
</gene>
<dbReference type="Proteomes" id="UP001597399">
    <property type="component" value="Unassembled WGS sequence"/>
</dbReference>
<sequence length="44" mass="4947">MKTNSQSDHDAPVTLDAYGQPEAWMNQPELPELAKAEEELFDAE</sequence>
<evidence type="ECO:0000313" key="2">
    <source>
        <dbReference type="EMBL" id="MFD2696085.1"/>
    </source>
</evidence>
<feature type="region of interest" description="Disordered" evidence="1">
    <location>
        <begin position="1"/>
        <end position="22"/>
    </location>
</feature>